<accession>D6Z2J9</accession>
<feature type="transmembrane region" description="Helical" evidence="1">
    <location>
        <begin position="6"/>
        <end position="33"/>
    </location>
</feature>
<organism evidence="2 3">
    <name type="scientific">Desulfurivibrio alkaliphilus (strain DSM 19089 / UNIQEM U267 / AHT2)</name>
    <dbReference type="NCBI Taxonomy" id="589865"/>
    <lineage>
        <taxon>Bacteria</taxon>
        <taxon>Pseudomonadati</taxon>
        <taxon>Thermodesulfobacteriota</taxon>
        <taxon>Desulfobulbia</taxon>
        <taxon>Desulfobulbales</taxon>
        <taxon>Desulfobulbaceae</taxon>
        <taxon>Desulfurivibrio</taxon>
    </lineage>
</organism>
<keyword evidence="3" id="KW-1185">Reference proteome</keyword>
<dbReference type="InParanoid" id="D6Z2J9"/>
<name>D6Z2J9_DESAT</name>
<reference evidence="3" key="1">
    <citation type="submission" date="2010-02" db="EMBL/GenBank/DDBJ databases">
        <title>Complete sequence of Desulfurivibrio alkaliphilus AHT2.</title>
        <authorList>
            <consortium name="US DOE Joint Genome Institute"/>
            <person name="Pitluck S."/>
            <person name="Chertkov O."/>
            <person name="Detter J.C."/>
            <person name="Han C."/>
            <person name="Tapia R."/>
            <person name="Larimer F."/>
            <person name="Land M."/>
            <person name="Hauser L."/>
            <person name="Kyrpides N."/>
            <person name="Mikhailova N."/>
            <person name="Sorokin D.Y."/>
            <person name="Muyzer G."/>
            <person name="Woyke T."/>
        </authorList>
    </citation>
    <scope>NUCLEOTIDE SEQUENCE [LARGE SCALE GENOMIC DNA]</scope>
    <source>
        <strain evidence="3">DSM 19089 / UNIQEM U267 / AHT2</strain>
    </source>
</reference>
<dbReference type="HOGENOM" id="CLU_2952849_0_0_7"/>
<dbReference type="RefSeq" id="WP_013163303.1">
    <property type="nucleotide sequence ID" value="NC_014216.1"/>
</dbReference>
<protein>
    <submittedName>
        <fullName evidence="2">Uncharacterized protein</fullName>
    </submittedName>
</protein>
<dbReference type="Proteomes" id="UP000001508">
    <property type="component" value="Chromosome"/>
</dbReference>
<proteinExistence type="predicted"/>
<dbReference type="AlphaFoldDB" id="D6Z2J9"/>
<keyword evidence="1" id="KW-0812">Transmembrane</keyword>
<dbReference type="KEGG" id="dak:DaAHT2_1076"/>
<evidence type="ECO:0000313" key="3">
    <source>
        <dbReference type="Proteomes" id="UP000001508"/>
    </source>
</evidence>
<evidence type="ECO:0000313" key="2">
    <source>
        <dbReference type="EMBL" id="ADH85774.1"/>
    </source>
</evidence>
<evidence type="ECO:0000256" key="1">
    <source>
        <dbReference type="SAM" id="Phobius"/>
    </source>
</evidence>
<dbReference type="EMBL" id="CP001940">
    <property type="protein sequence ID" value="ADH85774.1"/>
    <property type="molecule type" value="Genomic_DNA"/>
</dbReference>
<dbReference type="STRING" id="589865.DaAHT2_1076"/>
<keyword evidence="1" id="KW-1133">Transmembrane helix</keyword>
<gene>
    <name evidence="2" type="ordered locus">DaAHT2_1076</name>
</gene>
<keyword evidence="1" id="KW-0472">Membrane</keyword>
<sequence>MVSHLLFYFLNFSVFWLVNLFVGPLACNLHVFIEQPAAPLRRITDQQNYQQPNPSDTWM</sequence>